<gene>
    <name evidence="4" type="ORF">ACFFGX_22480</name>
</gene>
<dbReference type="InterPro" id="IPR005644">
    <property type="entry name" value="NolW-like"/>
</dbReference>
<evidence type="ECO:0000313" key="5">
    <source>
        <dbReference type="Proteomes" id="UP001589891"/>
    </source>
</evidence>
<feature type="domain" description="NolW-like" evidence="3">
    <location>
        <begin position="33"/>
        <end position="91"/>
    </location>
</feature>
<dbReference type="Pfam" id="PF03958">
    <property type="entry name" value="Secretin_N"/>
    <property type="match status" value="1"/>
</dbReference>
<reference evidence="4 5" key="1">
    <citation type="submission" date="2024-09" db="EMBL/GenBank/DDBJ databases">
        <authorList>
            <person name="Sun Q."/>
            <person name="Mori K."/>
        </authorList>
    </citation>
    <scope>NUCLEOTIDE SEQUENCE [LARGE SCALE GENOMIC DNA]</scope>
    <source>
        <strain evidence="4 5">NCAIM B.01794</strain>
    </source>
</reference>
<dbReference type="RefSeq" id="WP_376949597.1">
    <property type="nucleotide sequence ID" value="NZ_CP171449.1"/>
</dbReference>
<evidence type="ECO:0000313" key="4">
    <source>
        <dbReference type="EMBL" id="MFC0712186.1"/>
    </source>
</evidence>
<dbReference type="EMBL" id="JBHLSS010000155">
    <property type="protein sequence ID" value="MFC0712186.1"/>
    <property type="molecule type" value="Genomic_DNA"/>
</dbReference>
<feature type="chain" id="PRO_5045808942" evidence="2">
    <location>
        <begin position="32"/>
        <end position="278"/>
    </location>
</feature>
<keyword evidence="2" id="KW-0732">Signal</keyword>
<feature type="region of interest" description="Disordered" evidence="1">
    <location>
        <begin position="243"/>
        <end position="262"/>
    </location>
</feature>
<dbReference type="InterPro" id="IPR038591">
    <property type="entry name" value="NolW-like_sf"/>
</dbReference>
<dbReference type="Gene3D" id="3.30.1370.120">
    <property type="match status" value="1"/>
</dbReference>
<protein>
    <submittedName>
        <fullName evidence="4">Secretin N-terminal domain-containing protein</fullName>
    </submittedName>
</protein>
<evidence type="ECO:0000256" key="2">
    <source>
        <dbReference type="SAM" id="SignalP"/>
    </source>
</evidence>
<dbReference type="Proteomes" id="UP001589891">
    <property type="component" value="Unassembled WGS sequence"/>
</dbReference>
<evidence type="ECO:0000256" key="1">
    <source>
        <dbReference type="SAM" id="MobiDB-lite"/>
    </source>
</evidence>
<proteinExistence type="predicted"/>
<sequence>MSAYQFPAEFSMKICRLLILLLTLASSCALAATEIIQLNHRMADEMLPVAHALIGDEGRVHAHGNQLIVNAPAAQVQELRALLEQLDIPPRRLLITVDSSAARSGTQHGYSAGDSVDSGDVEIRNGRLQDGNRLRILSHGTDRQGDALQRIQATEGYPALIQTGRSVPLHDTQIGPYGQLYRETYYRDITRGVYVTARISGDIVHVALSSSNEQLDPSLPGAIDVQQLDTQVSGRLGEWIDLGNSSESRDNDQQAPLRRYSASTREELSMRLRVEILE</sequence>
<name>A0ABV6SRP8_AZOPA</name>
<comment type="caution">
    <text evidence="4">The sequence shown here is derived from an EMBL/GenBank/DDBJ whole genome shotgun (WGS) entry which is preliminary data.</text>
</comment>
<accession>A0ABV6SRP8</accession>
<organism evidence="4 5">
    <name type="scientific">Azorhizophilus paspali</name>
    <name type="common">Azotobacter paspali</name>
    <dbReference type="NCBI Taxonomy" id="69963"/>
    <lineage>
        <taxon>Bacteria</taxon>
        <taxon>Pseudomonadati</taxon>
        <taxon>Pseudomonadota</taxon>
        <taxon>Gammaproteobacteria</taxon>
        <taxon>Pseudomonadales</taxon>
        <taxon>Pseudomonadaceae</taxon>
        <taxon>Azorhizophilus</taxon>
    </lineage>
</organism>
<keyword evidence="5" id="KW-1185">Reference proteome</keyword>
<feature type="signal peptide" evidence="2">
    <location>
        <begin position="1"/>
        <end position="31"/>
    </location>
</feature>
<evidence type="ECO:0000259" key="3">
    <source>
        <dbReference type="Pfam" id="PF03958"/>
    </source>
</evidence>